<feature type="repeat" description="RCC1" evidence="2">
    <location>
        <begin position="298"/>
        <end position="348"/>
    </location>
</feature>
<dbReference type="InterPro" id="IPR000408">
    <property type="entry name" value="Reg_chr_condens"/>
</dbReference>
<dbReference type="Pfam" id="PF25390">
    <property type="entry name" value="WD40_RLD"/>
    <property type="match status" value="1"/>
</dbReference>
<dbReference type="OrthoDB" id="10256179at2759"/>
<organism evidence="4 5">
    <name type="scientific">Mizuhopecten yessoensis</name>
    <name type="common">Japanese scallop</name>
    <name type="synonym">Patinopecten yessoensis</name>
    <dbReference type="NCBI Taxonomy" id="6573"/>
    <lineage>
        <taxon>Eukaryota</taxon>
        <taxon>Metazoa</taxon>
        <taxon>Spiralia</taxon>
        <taxon>Lophotrochozoa</taxon>
        <taxon>Mollusca</taxon>
        <taxon>Bivalvia</taxon>
        <taxon>Autobranchia</taxon>
        <taxon>Pteriomorphia</taxon>
        <taxon>Pectinida</taxon>
        <taxon>Pectinoidea</taxon>
        <taxon>Pectinidae</taxon>
        <taxon>Mizuhopecten</taxon>
    </lineage>
</organism>
<dbReference type="EMBL" id="NEDP02002015">
    <property type="protein sequence ID" value="OWF51945.1"/>
    <property type="molecule type" value="Genomic_DNA"/>
</dbReference>
<dbReference type="SUPFAM" id="SSF50985">
    <property type="entry name" value="RCC1/BLIP-II"/>
    <property type="match status" value="1"/>
</dbReference>
<dbReference type="Proteomes" id="UP000242188">
    <property type="component" value="Unassembled WGS sequence"/>
</dbReference>
<gene>
    <name evidence="4" type="ORF">KP79_PYT18479</name>
</gene>
<comment type="caution">
    <text evidence="4">The sequence shown here is derived from an EMBL/GenBank/DDBJ whole genome shotgun (WGS) entry which is preliminary data.</text>
</comment>
<protein>
    <submittedName>
        <fullName evidence="4">Secretion-regulating guanine nucleotide exchange factor</fullName>
    </submittedName>
</protein>
<dbReference type="InterPro" id="IPR051210">
    <property type="entry name" value="Ub_ligase/GEF_domain"/>
</dbReference>
<proteinExistence type="predicted"/>
<evidence type="ECO:0000259" key="3">
    <source>
        <dbReference type="Pfam" id="PF25390"/>
    </source>
</evidence>
<dbReference type="PANTHER" id="PTHR22870:SF360">
    <property type="entry name" value="ULTRAVIOLET-B RECEPTOR UVR8"/>
    <property type="match status" value="1"/>
</dbReference>
<feature type="repeat" description="RCC1" evidence="2">
    <location>
        <begin position="188"/>
        <end position="244"/>
    </location>
</feature>
<feature type="repeat" description="RCC1" evidence="2">
    <location>
        <begin position="136"/>
        <end position="187"/>
    </location>
</feature>
<evidence type="ECO:0000256" key="1">
    <source>
        <dbReference type="ARBA" id="ARBA00022737"/>
    </source>
</evidence>
<sequence length="402" mass="42194">MNNHVTSVNFTQSASDSMATDCKLAVGWARHGCKLSSWGANSYGQLGQGHTEDKLLPGEITPTDIGIRSITGGGGHTLAIDDEGDLYVCGSNNKGQLGLGHTHDITTLTKVKVPGDNAVTKATGGWDFTFIITDRGELFSMGSNAFGQLGMPGANQVSLPTKVQVPKDEKVADVAAGLRHVVMVTDSGNVYCWGAGRKGQCGVLADNKPPAKLTSPTPVTIPETAGCVCSVVAGSHHSVAVTNDDQMYVWGCNKYGQCLQDPSHCSSVPTPTPAPPRDWTPTHLSSGWTHLLARTAGGKLYSWGRGDYGQLGRPCDGSCDHVPTLIPGLPSFQSISCGSEHNLAVSDEGSVFSWGWNEHGICGTGNEVNVFKTQQVAALSKLKVKCLGCGNGHSLVYGSEIT</sequence>
<reference evidence="4 5" key="1">
    <citation type="journal article" date="2017" name="Nat. Ecol. Evol.">
        <title>Scallop genome provides insights into evolution of bilaterian karyotype and development.</title>
        <authorList>
            <person name="Wang S."/>
            <person name="Zhang J."/>
            <person name="Jiao W."/>
            <person name="Li J."/>
            <person name="Xun X."/>
            <person name="Sun Y."/>
            <person name="Guo X."/>
            <person name="Huan P."/>
            <person name="Dong B."/>
            <person name="Zhang L."/>
            <person name="Hu X."/>
            <person name="Sun X."/>
            <person name="Wang J."/>
            <person name="Zhao C."/>
            <person name="Wang Y."/>
            <person name="Wang D."/>
            <person name="Huang X."/>
            <person name="Wang R."/>
            <person name="Lv J."/>
            <person name="Li Y."/>
            <person name="Zhang Z."/>
            <person name="Liu B."/>
            <person name="Lu W."/>
            <person name="Hui Y."/>
            <person name="Liang J."/>
            <person name="Zhou Z."/>
            <person name="Hou R."/>
            <person name="Li X."/>
            <person name="Liu Y."/>
            <person name="Li H."/>
            <person name="Ning X."/>
            <person name="Lin Y."/>
            <person name="Zhao L."/>
            <person name="Xing Q."/>
            <person name="Dou J."/>
            <person name="Li Y."/>
            <person name="Mao J."/>
            <person name="Guo H."/>
            <person name="Dou H."/>
            <person name="Li T."/>
            <person name="Mu C."/>
            <person name="Jiang W."/>
            <person name="Fu Q."/>
            <person name="Fu X."/>
            <person name="Miao Y."/>
            <person name="Liu J."/>
            <person name="Yu Q."/>
            <person name="Li R."/>
            <person name="Liao H."/>
            <person name="Li X."/>
            <person name="Kong Y."/>
            <person name="Jiang Z."/>
            <person name="Chourrout D."/>
            <person name="Li R."/>
            <person name="Bao Z."/>
        </authorList>
    </citation>
    <scope>NUCLEOTIDE SEQUENCE [LARGE SCALE GENOMIC DNA]</scope>
    <source>
        <strain evidence="4 5">PY_sf001</strain>
    </source>
</reference>
<dbReference type="AlphaFoldDB" id="A0A210QT90"/>
<dbReference type="InterPro" id="IPR009091">
    <property type="entry name" value="RCC1/BLIP-II"/>
</dbReference>
<dbReference type="PROSITE" id="PS50012">
    <property type="entry name" value="RCC1_3"/>
    <property type="match status" value="6"/>
</dbReference>
<feature type="domain" description="RCC1-like" evidence="3">
    <location>
        <begin position="35"/>
        <end position="396"/>
    </location>
</feature>
<keyword evidence="5" id="KW-1185">Reference proteome</keyword>
<dbReference type="PANTHER" id="PTHR22870">
    <property type="entry name" value="REGULATOR OF CHROMOSOME CONDENSATION"/>
    <property type="match status" value="1"/>
</dbReference>
<evidence type="ECO:0000313" key="4">
    <source>
        <dbReference type="EMBL" id="OWF51945.1"/>
    </source>
</evidence>
<feature type="repeat" description="RCC1" evidence="2">
    <location>
        <begin position="349"/>
        <end position="400"/>
    </location>
</feature>
<dbReference type="PROSITE" id="PS00626">
    <property type="entry name" value="RCC1_2"/>
    <property type="match status" value="1"/>
</dbReference>
<feature type="repeat" description="RCC1" evidence="2">
    <location>
        <begin position="33"/>
        <end position="83"/>
    </location>
</feature>
<dbReference type="Gene3D" id="2.130.10.30">
    <property type="entry name" value="Regulator of chromosome condensation 1/beta-lactamase-inhibitor protein II"/>
    <property type="match status" value="2"/>
</dbReference>
<evidence type="ECO:0000256" key="2">
    <source>
        <dbReference type="PROSITE-ProRule" id="PRU00235"/>
    </source>
</evidence>
<dbReference type="STRING" id="6573.A0A210QT90"/>
<accession>A0A210QT90</accession>
<evidence type="ECO:0000313" key="5">
    <source>
        <dbReference type="Proteomes" id="UP000242188"/>
    </source>
</evidence>
<dbReference type="PRINTS" id="PR00633">
    <property type="entry name" value="RCCNDNSATION"/>
</dbReference>
<keyword evidence="1" id="KW-0677">Repeat</keyword>
<feature type="repeat" description="RCC1" evidence="2">
    <location>
        <begin position="84"/>
        <end position="135"/>
    </location>
</feature>
<dbReference type="InterPro" id="IPR058923">
    <property type="entry name" value="RCC1-like_dom"/>
</dbReference>
<name>A0A210QT90_MIZYE</name>